<gene>
    <name evidence="1" type="ORF">QD47_29780</name>
</gene>
<feature type="non-terminal residue" evidence="1">
    <location>
        <position position="70"/>
    </location>
</feature>
<organism evidence="1 2">
    <name type="scientific">Paenibacillus terrae</name>
    <dbReference type="NCBI Taxonomy" id="159743"/>
    <lineage>
        <taxon>Bacteria</taxon>
        <taxon>Bacillati</taxon>
        <taxon>Bacillota</taxon>
        <taxon>Bacilli</taxon>
        <taxon>Bacillales</taxon>
        <taxon>Paenibacillaceae</taxon>
        <taxon>Paenibacillus</taxon>
    </lineage>
</organism>
<reference evidence="1 2" key="1">
    <citation type="submission" date="2014-11" db="EMBL/GenBank/DDBJ databases">
        <title>Draft Genome Sequences of Paenibacillus polymyxa NRRL B-30509 and Paenibacillus terrae NRRL B-30644, Strains from a Poultry Environment that Produce Tridecaptin A and Paenicidins.</title>
        <authorList>
            <person name="van Belkum M.J."/>
            <person name="Lohans C.T."/>
            <person name="Vederas J.C."/>
        </authorList>
    </citation>
    <scope>NUCLEOTIDE SEQUENCE [LARGE SCALE GENOMIC DNA]</scope>
    <source>
        <strain evidence="1 2">NRRL B-30644</strain>
    </source>
</reference>
<evidence type="ECO:0000313" key="2">
    <source>
        <dbReference type="Proteomes" id="UP000032534"/>
    </source>
</evidence>
<comment type="caution">
    <text evidence="1">The sequence shown here is derived from an EMBL/GenBank/DDBJ whole genome shotgun (WGS) entry which is preliminary data.</text>
</comment>
<dbReference type="Proteomes" id="UP000032534">
    <property type="component" value="Unassembled WGS sequence"/>
</dbReference>
<accession>A0A0D7WSN0</accession>
<dbReference type="AlphaFoldDB" id="A0A0D7WSN0"/>
<keyword evidence="2" id="KW-1185">Reference proteome</keyword>
<dbReference type="EMBL" id="JTHP01000229">
    <property type="protein sequence ID" value="KJD42186.1"/>
    <property type="molecule type" value="Genomic_DNA"/>
</dbReference>
<sequence length="70" mass="8301">KLNKIVVNQDQDEIEINTFNSWKLNPLKQIMDIKEASEKWGLKPSYIKDLCRLKLEQEEKAIKMGNIWVL</sequence>
<proteinExistence type="predicted"/>
<evidence type="ECO:0000313" key="1">
    <source>
        <dbReference type="EMBL" id="KJD42186.1"/>
    </source>
</evidence>
<feature type="non-terminal residue" evidence="1">
    <location>
        <position position="1"/>
    </location>
</feature>
<protein>
    <submittedName>
        <fullName evidence="1">Uncharacterized protein</fullName>
    </submittedName>
</protein>
<name>A0A0D7WSN0_9BACL</name>